<feature type="region of interest" description="Disordered" evidence="1">
    <location>
        <begin position="108"/>
        <end position="132"/>
    </location>
</feature>
<dbReference type="Proteomes" id="UP000028547">
    <property type="component" value="Unassembled WGS sequence"/>
</dbReference>
<dbReference type="Gene3D" id="2.60.200.20">
    <property type="match status" value="1"/>
</dbReference>
<gene>
    <name evidence="3" type="ORF">Q664_48115</name>
</gene>
<proteinExistence type="predicted"/>
<dbReference type="AlphaFoldDB" id="A0A084SG64"/>
<dbReference type="InterPro" id="IPR008984">
    <property type="entry name" value="SMAD_FHA_dom_sf"/>
</dbReference>
<dbReference type="SUPFAM" id="SSF49879">
    <property type="entry name" value="SMAD/FHA domain"/>
    <property type="match status" value="1"/>
</dbReference>
<dbReference type="SUPFAM" id="SSF56436">
    <property type="entry name" value="C-type lectin-like"/>
    <property type="match status" value="1"/>
</dbReference>
<evidence type="ECO:0000259" key="2">
    <source>
        <dbReference type="PROSITE" id="PS50006"/>
    </source>
</evidence>
<dbReference type="InterPro" id="IPR016187">
    <property type="entry name" value="CTDL_fold"/>
</dbReference>
<dbReference type="SMART" id="SM00240">
    <property type="entry name" value="FHA"/>
    <property type="match status" value="1"/>
</dbReference>
<protein>
    <recommendedName>
        <fullName evidence="2">FHA domain-containing protein</fullName>
    </recommendedName>
</protein>
<dbReference type="Gene3D" id="3.90.1580.10">
    <property type="entry name" value="paralog of FGE (formylglycine-generating enzyme)"/>
    <property type="match status" value="1"/>
</dbReference>
<dbReference type="InterPro" id="IPR042095">
    <property type="entry name" value="SUMF_sf"/>
</dbReference>
<accession>A0A084SG64</accession>
<name>A0A084SG64_9BACT</name>
<evidence type="ECO:0000313" key="4">
    <source>
        <dbReference type="Proteomes" id="UP000028547"/>
    </source>
</evidence>
<dbReference type="Pfam" id="PF00498">
    <property type="entry name" value="FHA"/>
    <property type="match status" value="1"/>
</dbReference>
<evidence type="ECO:0000256" key="1">
    <source>
        <dbReference type="SAM" id="MobiDB-lite"/>
    </source>
</evidence>
<dbReference type="InterPro" id="IPR005532">
    <property type="entry name" value="SUMF_dom"/>
</dbReference>
<organism evidence="3 4">
    <name type="scientific">Archangium violaceum Cb vi76</name>
    <dbReference type="NCBI Taxonomy" id="1406225"/>
    <lineage>
        <taxon>Bacteria</taxon>
        <taxon>Pseudomonadati</taxon>
        <taxon>Myxococcota</taxon>
        <taxon>Myxococcia</taxon>
        <taxon>Myxococcales</taxon>
        <taxon>Cystobacterineae</taxon>
        <taxon>Archangiaceae</taxon>
        <taxon>Archangium</taxon>
    </lineage>
</organism>
<dbReference type="Gene3D" id="1.25.10.10">
    <property type="entry name" value="Leucine-rich Repeat Variant"/>
    <property type="match status" value="1"/>
</dbReference>
<dbReference type="EMBL" id="JPMI01000378">
    <property type="protein sequence ID" value="KFA87449.1"/>
    <property type="molecule type" value="Genomic_DNA"/>
</dbReference>
<comment type="caution">
    <text evidence="3">The sequence shown here is derived from an EMBL/GenBank/DDBJ whole genome shotgun (WGS) entry which is preliminary data.</text>
</comment>
<dbReference type="RefSeq" id="WP_043412433.1">
    <property type="nucleotide sequence ID" value="NZ_JPMI01000378.1"/>
</dbReference>
<dbReference type="InterPro" id="IPR011989">
    <property type="entry name" value="ARM-like"/>
</dbReference>
<dbReference type="CDD" id="cd00060">
    <property type="entry name" value="FHA"/>
    <property type="match status" value="1"/>
</dbReference>
<dbReference type="Pfam" id="PF03781">
    <property type="entry name" value="FGE-sulfatase"/>
    <property type="match status" value="1"/>
</dbReference>
<sequence length="465" mass="51937">MFNITVGLIGESSMKTGTLASREIAIGRDPANDLVLDNGSVSRTHCRLVAIEGATIVLDEGSKNGTWLNGRPVAHPCVLKFEDELVIGPYVLRVQSLVGRGLSTAPQELGVRPYPGPSQESGEARENTVVSRGLSTLEERRQALRWLMLEQGPNPRFDEVLRAALKDSDLEVRMTAVLATARLRARDVLPALQSSDLPTLLQEVDEPRERRFLEALWQGVIRYLQERRHPGDSVPGRDPLKPLWKLLAGELEVSDPASMLLYSLTTALSMGKMPRQLPPGVVQQDGRFYLERSGLPLRWIAPVEHLLGANPVRRVTSPGFFVAQIPVDRRLAKWVGNPQPTRVELDHEQVWLGSFKEAERLCEELSKIENAHIRLPSADEWEMAARGTDGRRYPWGNLPQEDWEECASPWGVEYLVGDVPEWTLEHETGAQLLRGGVEARTWVRHPVYEGEEEFAAALRPVIPGV</sequence>
<reference evidence="3 4" key="1">
    <citation type="submission" date="2014-07" db="EMBL/GenBank/DDBJ databases">
        <title>Draft Genome Sequence of Gephyronic Acid Producer, Cystobacter violaceus Strain Cb vi76.</title>
        <authorList>
            <person name="Stevens D.C."/>
            <person name="Young J."/>
            <person name="Carmichael R."/>
            <person name="Tan J."/>
            <person name="Taylor R.E."/>
        </authorList>
    </citation>
    <scope>NUCLEOTIDE SEQUENCE [LARGE SCALE GENOMIC DNA]</scope>
    <source>
        <strain evidence="3 4">Cb vi76</strain>
    </source>
</reference>
<evidence type="ECO:0000313" key="3">
    <source>
        <dbReference type="EMBL" id="KFA87449.1"/>
    </source>
</evidence>
<dbReference type="InterPro" id="IPR000253">
    <property type="entry name" value="FHA_dom"/>
</dbReference>
<dbReference type="PROSITE" id="PS50006">
    <property type="entry name" value="FHA_DOMAIN"/>
    <property type="match status" value="1"/>
</dbReference>
<feature type="domain" description="FHA" evidence="2">
    <location>
        <begin position="24"/>
        <end position="73"/>
    </location>
</feature>